<dbReference type="EMBL" id="AZLZ01000566">
    <property type="protein sequence ID" value="ETJ26899.1"/>
    <property type="molecule type" value="Genomic_DNA"/>
</dbReference>
<reference evidence="2 3" key="1">
    <citation type="submission" date="2013-12" db="EMBL/GenBank/DDBJ databases">
        <title>A Varibaculum cambriense genome reconstructed from a premature infant gut community with otherwise low bacterial novelty that shifts toward anaerobic metabolism during the third week of life.</title>
        <authorList>
            <person name="Brown C.T."/>
            <person name="Sharon I."/>
            <person name="Thomas B.C."/>
            <person name="Castelle C.J."/>
            <person name="Morowitz M.J."/>
            <person name="Banfield J.F."/>
        </authorList>
    </citation>
    <scope>NUCLEOTIDE SEQUENCE [LARGE SCALE GENOMIC DNA]</scope>
    <source>
        <strain evidence="3">DORA_A_5_14_21</strain>
    </source>
</reference>
<comment type="caution">
    <text evidence="2">The sequence shown here is derived from an EMBL/GenBank/DDBJ whole genome shotgun (WGS) entry which is preliminary data.</text>
</comment>
<proteinExistence type="predicted"/>
<protein>
    <recommendedName>
        <fullName evidence="1">DUF2207 domain-containing protein</fullName>
    </recommendedName>
</protein>
<sequence length="177" mass="20833">FQARNQQIKHGFYRDLPRLWMQPDGDAALLNYHIVGVTRDGIPEPWHLDWHIGLMSIVVGDKQRFLPQGDYHYQIHYQVKNAFLREGDSDLLIWNVTGNHWPFEIYKTRFSLKFPDIAGNPFSEIDLFTGEEGDTYRNGRILEDGRIESRDPFYREDFTVLYRWPHALLSNAPAPQT</sequence>
<evidence type="ECO:0000313" key="3">
    <source>
        <dbReference type="Proteomes" id="UP000018853"/>
    </source>
</evidence>
<dbReference type="AlphaFoldDB" id="W1XDQ0"/>
<feature type="non-terminal residue" evidence="2">
    <location>
        <position position="177"/>
    </location>
</feature>
<gene>
    <name evidence="2" type="ORF">Q609_ECAC00566G0001</name>
</gene>
<name>W1XDQ0_ECOLX</name>
<feature type="non-terminal residue" evidence="2">
    <location>
        <position position="1"/>
    </location>
</feature>
<evidence type="ECO:0000259" key="1">
    <source>
        <dbReference type="Pfam" id="PF09972"/>
    </source>
</evidence>
<dbReference type="Pfam" id="PF09972">
    <property type="entry name" value="DUF2207"/>
    <property type="match status" value="1"/>
</dbReference>
<organism evidence="2 3">
    <name type="scientific">Escherichia coli DORA_A_5_14_21</name>
    <dbReference type="NCBI Taxonomy" id="1403943"/>
    <lineage>
        <taxon>Bacteria</taxon>
        <taxon>Pseudomonadati</taxon>
        <taxon>Pseudomonadota</taxon>
        <taxon>Gammaproteobacteria</taxon>
        <taxon>Enterobacterales</taxon>
        <taxon>Enterobacteriaceae</taxon>
        <taxon>Escherichia</taxon>
    </lineage>
</organism>
<feature type="domain" description="DUF2207" evidence="1">
    <location>
        <begin position="6"/>
        <end position="124"/>
    </location>
</feature>
<dbReference type="Proteomes" id="UP000018853">
    <property type="component" value="Unassembled WGS sequence"/>
</dbReference>
<dbReference type="InterPro" id="IPR018702">
    <property type="entry name" value="DUF2207"/>
</dbReference>
<accession>W1XDQ0</accession>
<evidence type="ECO:0000313" key="2">
    <source>
        <dbReference type="EMBL" id="ETJ26899.1"/>
    </source>
</evidence>